<keyword evidence="4 10" id="KW-0808">Transferase</keyword>
<evidence type="ECO:0000256" key="3">
    <source>
        <dbReference type="ARBA" id="ARBA00022475"/>
    </source>
</evidence>
<dbReference type="GO" id="GO:0005886">
    <property type="term" value="C:plasma membrane"/>
    <property type="evidence" value="ECO:0007669"/>
    <property type="project" value="UniProtKB-SubCell"/>
</dbReference>
<evidence type="ECO:0000313" key="10">
    <source>
        <dbReference type="EMBL" id="CAA9308115.1"/>
    </source>
</evidence>
<keyword evidence="5 9" id="KW-0812">Transmembrane</keyword>
<reference evidence="10" key="1">
    <citation type="submission" date="2020-02" db="EMBL/GenBank/DDBJ databases">
        <authorList>
            <person name="Meier V. D."/>
        </authorList>
    </citation>
    <scope>NUCLEOTIDE SEQUENCE</scope>
    <source>
        <strain evidence="10">AVDCRST_MAG40</strain>
    </source>
</reference>
<evidence type="ECO:0000256" key="9">
    <source>
        <dbReference type="SAM" id="Phobius"/>
    </source>
</evidence>
<feature type="transmembrane region" description="Helical" evidence="9">
    <location>
        <begin position="109"/>
        <end position="136"/>
    </location>
</feature>
<keyword evidence="6 9" id="KW-1133">Transmembrane helix</keyword>
<evidence type="ECO:0000256" key="8">
    <source>
        <dbReference type="ARBA" id="ARBA00023315"/>
    </source>
</evidence>
<evidence type="ECO:0000256" key="5">
    <source>
        <dbReference type="ARBA" id="ARBA00022692"/>
    </source>
</evidence>
<dbReference type="AlphaFoldDB" id="A0A6J4KNS6"/>
<accession>A0A6J4KNS6</accession>
<organism evidence="10">
    <name type="scientific">uncultured Gemmatimonadaceae bacterium</name>
    <dbReference type="NCBI Taxonomy" id="246130"/>
    <lineage>
        <taxon>Bacteria</taxon>
        <taxon>Pseudomonadati</taxon>
        <taxon>Gemmatimonadota</taxon>
        <taxon>Gemmatimonadia</taxon>
        <taxon>Gemmatimonadales</taxon>
        <taxon>Gemmatimonadaceae</taxon>
        <taxon>environmental samples</taxon>
    </lineage>
</organism>
<dbReference type="EC" id="2.3.1.-" evidence="10"/>
<feature type="transmembrane region" description="Helical" evidence="9">
    <location>
        <begin position="230"/>
        <end position="254"/>
    </location>
</feature>
<dbReference type="InterPro" id="IPR028362">
    <property type="entry name" value="AlgI"/>
</dbReference>
<dbReference type="InterPro" id="IPR051085">
    <property type="entry name" value="MB_O-acyltransferase"/>
</dbReference>
<dbReference type="GO" id="GO:0016746">
    <property type="term" value="F:acyltransferase activity"/>
    <property type="evidence" value="ECO:0007669"/>
    <property type="project" value="UniProtKB-KW"/>
</dbReference>
<dbReference type="GO" id="GO:0042121">
    <property type="term" value="P:alginic acid biosynthetic process"/>
    <property type="evidence" value="ECO:0007669"/>
    <property type="project" value="InterPro"/>
</dbReference>
<comment type="similarity">
    <text evidence="2">Belongs to the membrane-bound acyltransferase family.</text>
</comment>
<evidence type="ECO:0000256" key="1">
    <source>
        <dbReference type="ARBA" id="ARBA00004651"/>
    </source>
</evidence>
<dbReference type="EMBL" id="CADCTX010000235">
    <property type="protein sequence ID" value="CAA9308115.1"/>
    <property type="molecule type" value="Genomic_DNA"/>
</dbReference>
<gene>
    <name evidence="10" type="ORF">AVDCRST_MAG40-806</name>
</gene>
<dbReference type="InterPro" id="IPR004299">
    <property type="entry name" value="MBOAT_fam"/>
</dbReference>
<evidence type="ECO:0000256" key="7">
    <source>
        <dbReference type="ARBA" id="ARBA00023136"/>
    </source>
</evidence>
<keyword evidence="7 9" id="KW-0472">Membrane</keyword>
<evidence type="ECO:0000256" key="6">
    <source>
        <dbReference type="ARBA" id="ARBA00022989"/>
    </source>
</evidence>
<dbReference type="InterPro" id="IPR024194">
    <property type="entry name" value="Ac/AlaTfrase_AlgI/DltB"/>
</dbReference>
<dbReference type="PANTHER" id="PTHR13285">
    <property type="entry name" value="ACYLTRANSFERASE"/>
    <property type="match status" value="1"/>
</dbReference>
<proteinExistence type="inferred from homology"/>
<comment type="subcellular location">
    <subcellularLocation>
        <location evidence="1">Cell membrane</location>
        <topology evidence="1">Multi-pass membrane protein</topology>
    </subcellularLocation>
</comment>
<protein>
    <submittedName>
        <fullName evidence="10">Probable poly(Beta-D-mannuronate) O-acetylase</fullName>
        <ecNumber evidence="10">2.3.1.-</ecNumber>
    </submittedName>
</protein>
<evidence type="ECO:0000256" key="4">
    <source>
        <dbReference type="ARBA" id="ARBA00022679"/>
    </source>
</evidence>
<feature type="transmembrane region" description="Helical" evidence="9">
    <location>
        <begin position="37"/>
        <end position="57"/>
    </location>
</feature>
<evidence type="ECO:0000256" key="2">
    <source>
        <dbReference type="ARBA" id="ARBA00010323"/>
    </source>
</evidence>
<sequence>MVVADSLAAFVDPALADYASLSTAGAWLAMAGYSFQLYFDFSGYSTMAVGLGYMFGIRIPQNFNSPYKALDPSDFWRRWHISLSTCMRDYLYIPFGGNRGSELQTYRNLMLTMLIGGLWHGAAWTFIVWGAYHGVLLSLHRKYGRGWDALPRAVRQLGMFVIALVGWVFFRATSFGMAAELLRRMFAPAAGALVPQPGLALAAVAVAAWWAMLGPNAFDMRHDITWRRRALITAGSAASLALIFGSRSSPFLYFQF</sequence>
<name>A0A6J4KNS6_9BACT</name>
<keyword evidence="3" id="KW-1003">Cell membrane</keyword>
<dbReference type="Pfam" id="PF03062">
    <property type="entry name" value="MBOAT"/>
    <property type="match status" value="1"/>
</dbReference>
<dbReference type="PIRSF" id="PIRSF016636">
    <property type="entry name" value="AlgI_DltB"/>
    <property type="match status" value="1"/>
</dbReference>
<dbReference type="PIRSF" id="PIRSF500217">
    <property type="entry name" value="AlgI"/>
    <property type="match status" value="1"/>
</dbReference>
<dbReference type="PANTHER" id="PTHR13285:SF23">
    <property type="entry name" value="TEICHOIC ACID D-ALANYLTRANSFERASE"/>
    <property type="match status" value="1"/>
</dbReference>
<feature type="transmembrane region" description="Helical" evidence="9">
    <location>
        <begin position="157"/>
        <end position="179"/>
    </location>
</feature>
<feature type="transmembrane region" description="Helical" evidence="9">
    <location>
        <begin position="199"/>
        <end position="218"/>
    </location>
</feature>
<keyword evidence="8 10" id="KW-0012">Acyltransferase</keyword>